<keyword evidence="2" id="KW-1185">Reference proteome</keyword>
<dbReference type="AlphaFoldDB" id="A0A162MGE4"/>
<dbReference type="OrthoDB" id="2652551at2"/>
<dbReference type="InterPro" id="IPR011990">
    <property type="entry name" value="TPR-like_helical_dom_sf"/>
</dbReference>
<accession>A0A162MGE4</accession>
<comment type="caution">
    <text evidence="1">The sequence shown here is derived from an EMBL/GenBank/DDBJ whole genome shotgun (WGS) entry which is preliminary data.</text>
</comment>
<evidence type="ECO:0000313" key="1">
    <source>
        <dbReference type="EMBL" id="OAB44203.1"/>
    </source>
</evidence>
<protein>
    <submittedName>
        <fullName evidence="1">Uncharacterized protein</fullName>
    </submittedName>
</protein>
<proteinExistence type="predicted"/>
<dbReference type="RefSeq" id="WP_068530170.1">
    <property type="nucleotide sequence ID" value="NZ_LVJH01000007.1"/>
</dbReference>
<dbReference type="Proteomes" id="UP000076967">
    <property type="component" value="Unassembled WGS sequence"/>
</dbReference>
<dbReference type="STRING" id="494026.PGLA_05905"/>
<dbReference type="EMBL" id="LVJH01000007">
    <property type="protein sequence ID" value="OAB44203.1"/>
    <property type="molecule type" value="Genomic_DNA"/>
</dbReference>
<gene>
    <name evidence="1" type="ORF">PGLA_05905</name>
</gene>
<dbReference type="Gene3D" id="1.25.40.10">
    <property type="entry name" value="Tetratricopeptide repeat domain"/>
    <property type="match status" value="1"/>
</dbReference>
<reference evidence="1 2" key="1">
    <citation type="submission" date="2016-03" db="EMBL/GenBank/DDBJ databases">
        <title>Draft genome sequence of Paenibacillus glacialis DSM 22343.</title>
        <authorList>
            <person name="Shin S.-K."/>
            <person name="Yi H."/>
        </authorList>
    </citation>
    <scope>NUCLEOTIDE SEQUENCE [LARGE SCALE GENOMIC DNA]</scope>
    <source>
        <strain evidence="1 2">DSM 22343</strain>
    </source>
</reference>
<evidence type="ECO:0000313" key="2">
    <source>
        <dbReference type="Proteomes" id="UP000076967"/>
    </source>
</evidence>
<organism evidence="1 2">
    <name type="scientific">Paenibacillus glacialis</name>
    <dbReference type="NCBI Taxonomy" id="494026"/>
    <lineage>
        <taxon>Bacteria</taxon>
        <taxon>Bacillati</taxon>
        <taxon>Bacillota</taxon>
        <taxon>Bacilli</taxon>
        <taxon>Bacillales</taxon>
        <taxon>Paenibacillaceae</taxon>
        <taxon>Paenibacillus</taxon>
    </lineage>
</organism>
<sequence length="400" mass="46182">MNKKELEEQLLINHHPPALQFKIGMWYKTRGLHAEAIESFKKSLHNSSYEFKNDLSEEGFDKSLVWFEYGKLNKSEDNKSEAIFAFQQCLKSGKYKLDGLVEWGDLLHSMGKKDYEIIDILRQKCYESKMSSTLLANALFIIGCYKESSTLYSSLSHLSNINYLQFIQCCLHTGEFSQAFHLLNNRLEELIHLEIHMESFTTSAETLLNLCQWLMSDRHSSSSLTRSQQLDMAKLAICHGLLDESLSIVPVPNEAELSQLIYILYNQGFRQRAKDLLSSLSPLPSNMKEQHSQNLLFIAAEIMYDEGHLQIAAEHFERIYMNDITHTKAQFATAACYLQITLESLLNRHELPPQANDSTELVDQYIHNITQSLHILHHTHWHTLWGTAQRRRMSSKPLEG</sequence>
<dbReference type="SUPFAM" id="SSF48452">
    <property type="entry name" value="TPR-like"/>
    <property type="match status" value="1"/>
</dbReference>
<name>A0A162MGE4_9BACL</name>